<dbReference type="EMBL" id="LQPR01000012">
    <property type="protein sequence ID" value="ORW73853.1"/>
    <property type="molecule type" value="Genomic_DNA"/>
</dbReference>
<name>A0AAJ3NTX5_9MYCO</name>
<dbReference type="Gene3D" id="1.10.10.2840">
    <property type="entry name" value="PucR C-terminal helix-turn-helix domain"/>
    <property type="match status" value="1"/>
</dbReference>
<feature type="domain" description="RsbT co-antagonist protein RsbRD N-terminal" evidence="2">
    <location>
        <begin position="23"/>
        <end position="157"/>
    </location>
</feature>
<proteinExistence type="predicted"/>
<dbReference type="AlphaFoldDB" id="A0AAJ3NTX5"/>
<evidence type="ECO:0000259" key="2">
    <source>
        <dbReference type="Pfam" id="PF14361"/>
    </source>
</evidence>
<gene>
    <name evidence="3" type="ORF">AWC23_00645</name>
</gene>
<dbReference type="InterPro" id="IPR025736">
    <property type="entry name" value="PucR_C-HTH_dom"/>
</dbReference>
<dbReference type="RefSeq" id="WP_085254376.1">
    <property type="nucleotide sequence ID" value="NZ_AP022573.1"/>
</dbReference>
<keyword evidence="4" id="KW-1185">Reference proteome</keyword>
<organism evidence="3 4">
    <name type="scientific">Mycobacterium saskatchewanense</name>
    <dbReference type="NCBI Taxonomy" id="220927"/>
    <lineage>
        <taxon>Bacteria</taxon>
        <taxon>Bacillati</taxon>
        <taxon>Actinomycetota</taxon>
        <taxon>Actinomycetes</taxon>
        <taxon>Mycobacteriales</taxon>
        <taxon>Mycobacteriaceae</taxon>
        <taxon>Mycobacterium</taxon>
        <taxon>Mycobacterium simiae complex</taxon>
    </lineage>
</organism>
<evidence type="ECO:0000259" key="1">
    <source>
        <dbReference type="Pfam" id="PF13556"/>
    </source>
</evidence>
<dbReference type="Pfam" id="PF14361">
    <property type="entry name" value="RsbRD_N"/>
    <property type="match status" value="1"/>
</dbReference>
<dbReference type="InterPro" id="IPR051448">
    <property type="entry name" value="CdaR-like_regulators"/>
</dbReference>
<feature type="domain" description="PucR C-terminal helix-turn-helix" evidence="1">
    <location>
        <begin position="319"/>
        <end position="375"/>
    </location>
</feature>
<dbReference type="Proteomes" id="UP000193387">
    <property type="component" value="Unassembled WGS sequence"/>
</dbReference>
<dbReference type="PANTHER" id="PTHR33744:SF15">
    <property type="entry name" value="CARBOHYDRATE DIACID REGULATOR"/>
    <property type="match status" value="1"/>
</dbReference>
<dbReference type="InterPro" id="IPR042070">
    <property type="entry name" value="PucR_C-HTH_sf"/>
</dbReference>
<comment type="caution">
    <text evidence="3">The sequence shown here is derived from an EMBL/GenBank/DDBJ whole genome shotgun (WGS) entry which is preliminary data.</text>
</comment>
<evidence type="ECO:0000313" key="3">
    <source>
        <dbReference type="EMBL" id="ORW73853.1"/>
    </source>
</evidence>
<protein>
    <recommendedName>
        <fullName evidence="5">PucR family transcriptional regulator</fullName>
    </recommendedName>
</protein>
<evidence type="ECO:0008006" key="5">
    <source>
        <dbReference type="Google" id="ProtNLM"/>
    </source>
</evidence>
<sequence>MAGLSTPSSAVRAIFARLDPDEVARQMDLAFRELPGYSRFVDDDPTARGRPAIRWNVALILRWLAEGVAPDESMISELHEVVRSRAVAAEPMHDGLVVYRRGIRIMWNMLLDAATDAERPMLLEQADVLWSYLELVVDTFSQAYDDEGDAPDTAGERRARTLLDRLCGQQPLTVDDRERAEHIGFDLAGPYRPFAACLRGATTADHIALAGRLRSQGVLATTEGNRVAGLCAESFDWIPALENPQLVLARERSVERVGLSAALETSRMLIAFAGGAGRAGLVTVRDFLPHLLLAQSPQIADNIVARVFGELDGNENADLVATLRCLALNSFDRGAAAAELFIHRNTVLYRIQRMQKLSGLDLQNPFDQSLVCLAILWTQIEPEVSWGPDG</sequence>
<accession>A0AAJ3NTX5</accession>
<evidence type="ECO:0000313" key="4">
    <source>
        <dbReference type="Proteomes" id="UP000193387"/>
    </source>
</evidence>
<dbReference type="InterPro" id="IPR025751">
    <property type="entry name" value="RsbRD_N_dom"/>
</dbReference>
<dbReference type="Pfam" id="PF13556">
    <property type="entry name" value="HTH_30"/>
    <property type="match status" value="1"/>
</dbReference>
<dbReference type="PANTHER" id="PTHR33744">
    <property type="entry name" value="CARBOHYDRATE DIACID REGULATOR"/>
    <property type="match status" value="1"/>
</dbReference>
<reference evidence="3 4" key="1">
    <citation type="submission" date="2016-01" db="EMBL/GenBank/DDBJ databases">
        <title>The new phylogeny of the genus Mycobacterium.</title>
        <authorList>
            <person name="Tarcisio F."/>
            <person name="Conor M."/>
            <person name="Antonella G."/>
            <person name="Elisabetta G."/>
            <person name="Giulia F.S."/>
            <person name="Sara T."/>
            <person name="Anna F."/>
            <person name="Clotilde B."/>
            <person name="Roberto B."/>
            <person name="Veronica D.S."/>
            <person name="Fabio R."/>
            <person name="Monica P."/>
            <person name="Olivier J."/>
            <person name="Enrico T."/>
            <person name="Nicola S."/>
        </authorList>
    </citation>
    <scope>NUCLEOTIDE SEQUENCE [LARGE SCALE GENOMIC DNA]</scope>
    <source>
        <strain evidence="3 4">DSM 44616</strain>
    </source>
</reference>